<dbReference type="InterPro" id="IPR019613">
    <property type="entry name" value="DUF4198"/>
</dbReference>
<dbReference type="AlphaFoldDB" id="A0A2R8APP7"/>
<keyword evidence="2" id="KW-1185">Reference proteome</keyword>
<proteinExistence type="predicted"/>
<name>A0A2R8APP7_9RHOB</name>
<dbReference type="EMBL" id="OMOJ01000001">
    <property type="protein sequence ID" value="SPF77867.1"/>
    <property type="molecule type" value="Genomic_DNA"/>
</dbReference>
<sequence>MGLKALIAGLVVTVGFGGIATAHEFWIDPHGYQVAEGDPIVADLRVGQDFQGSVYAYIPANFTRFELVQGDAVAPVEGRAGDRPALNMAAPGDGLAVVVHVTKDYLLTYSEREKFVNFVTHKDFAWALDQHAARGLPEVGFRERYSRHAKALIDVGTGAGQDRVVGLETEILALANPYTDDLSAGFPVQVFYQGQVRADVQVEVFDKAPNGDVTISQYRTDADGKALVPVMAGHSYLVDSVVMRPVDPMGDDLAVWESLWASVTFAVPQ</sequence>
<evidence type="ECO:0000313" key="2">
    <source>
        <dbReference type="Proteomes" id="UP000244904"/>
    </source>
</evidence>
<dbReference type="Proteomes" id="UP000244904">
    <property type="component" value="Unassembled WGS sequence"/>
</dbReference>
<protein>
    <recommendedName>
        <fullName evidence="3">Nickel uptake substrate-specific transmembrane region</fullName>
    </recommendedName>
</protein>
<evidence type="ECO:0000313" key="1">
    <source>
        <dbReference type="EMBL" id="SPF77867.1"/>
    </source>
</evidence>
<accession>A0A2R8APP7</accession>
<dbReference type="RefSeq" id="WP_108884551.1">
    <property type="nucleotide sequence ID" value="NZ_OMOJ01000001.1"/>
</dbReference>
<evidence type="ECO:0008006" key="3">
    <source>
        <dbReference type="Google" id="ProtNLM"/>
    </source>
</evidence>
<dbReference type="OrthoDB" id="581894at2"/>
<dbReference type="Pfam" id="PF10670">
    <property type="entry name" value="DUF4198"/>
    <property type="match status" value="1"/>
</dbReference>
<reference evidence="2" key="1">
    <citation type="submission" date="2018-03" db="EMBL/GenBank/DDBJ databases">
        <authorList>
            <person name="Rodrigo-Torres L."/>
            <person name="Arahal R. D."/>
            <person name="Lucena T."/>
        </authorList>
    </citation>
    <scope>NUCLEOTIDE SEQUENCE [LARGE SCALE GENOMIC DNA]</scope>
    <source>
        <strain evidence="2">CECT 8871</strain>
    </source>
</reference>
<organism evidence="1 2">
    <name type="scientific">Pseudoprimorskyibacter insulae</name>
    <dbReference type="NCBI Taxonomy" id="1695997"/>
    <lineage>
        <taxon>Bacteria</taxon>
        <taxon>Pseudomonadati</taxon>
        <taxon>Pseudomonadota</taxon>
        <taxon>Alphaproteobacteria</taxon>
        <taxon>Rhodobacterales</taxon>
        <taxon>Paracoccaceae</taxon>
        <taxon>Pseudoprimorskyibacter</taxon>
    </lineage>
</organism>
<gene>
    <name evidence="1" type="ORF">PRI8871_00454</name>
</gene>